<name>A0A6G0WIN3_9STRA</name>
<dbReference type="InterPro" id="IPR001478">
    <property type="entry name" value="PDZ"/>
</dbReference>
<dbReference type="InterPro" id="IPR009003">
    <property type="entry name" value="Peptidase_S1_PA"/>
</dbReference>
<dbReference type="InterPro" id="IPR036034">
    <property type="entry name" value="PDZ_sf"/>
</dbReference>
<dbReference type="AlphaFoldDB" id="A0A6G0WIN3"/>
<evidence type="ECO:0000259" key="1">
    <source>
        <dbReference type="SMART" id="SM00228"/>
    </source>
</evidence>
<dbReference type="SUPFAM" id="SSF50156">
    <property type="entry name" value="PDZ domain-like"/>
    <property type="match status" value="3"/>
</dbReference>
<proteinExistence type="predicted"/>
<accession>A0A6G0WIN3</accession>
<dbReference type="Pfam" id="PF12812">
    <property type="entry name" value="PDZ_1"/>
    <property type="match status" value="1"/>
</dbReference>
<gene>
    <name evidence="2" type="ORF">Ae201684_014808</name>
</gene>
<comment type="caution">
    <text evidence="2">The sequence shown here is derived from an EMBL/GenBank/DDBJ whole genome shotgun (WGS) entry which is preliminary data.</text>
</comment>
<dbReference type="Gene3D" id="2.30.42.10">
    <property type="match status" value="3"/>
</dbReference>
<feature type="domain" description="PDZ" evidence="1">
    <location>
        <begin position="885"/>
        <end position="965"/>
    </location>
</feature>
<dbReference type="SUPFAM" id="SSF50494">
    <property type="entry name" value="Trypsin-like serine proteases"/>
    <property type="match status" value="2"/>
</dbReference>
<dbReference type="SMART" id="SM00228">
    <property type="entry name" value="PDZ"/>
    <property type="match status" value="3"/>
</dbReference>
<dbReference type="VEuPathDB" id="FungiDB:AeMF1_001523"/>
<reference evidence="2 3" key="1">
    <citation type="submission" date="2019-07" db="EMBL/GenBank/DDBJ databases">
        <title>Genomics analysis of Aphanomyces spp. identifies a new class of oomycete effector associated with host adaptation.</title>
        <authorList>
            <person name="Gaulin E."/>
        </authorList>
    </citation>
    <scope>NUCLEOTIDE SEQUENCE [LARGE SCALE GENOMIC DNA]</scope>
    <source>
        <strain evidence="2 3">ATCC 201684</strain>
    </source>
</reference>
<dbReference type="InterPro" id="IPR025926">
    <property type="entry name" value="PDZ-like_dom"/>
</dbReference>
<dbReference type="EMBL" id="VJMJ01000202">
    <property type="protein sequence ID" value="KAF0727069.1"/>
    <property type="molecule type" value="Genomic_DNA"/>
</dbReference>
<dbReference type="Proteomes" id="UP000481153">
    <property type="component" value="Unassembled WGS sequence"/>
</dbReference>
<evidence type="ECO:0000313" key="3">
    <source>
        <dbReference type="Proteomes" id="UP000481153"/>
    </source>
</evidence>
<dbReference type="Pfam" id="PF13365">
    <property type="entry name" value="Trypsin_2"/>
    <property type="match status" value="1"/>
</dbReference>
<feature type="domain" description="PDZ" evidence="1">
    <location>
        <begin position="295"/>
        <end position="380"/>
    </location>
</feature>
<evidence type="ECO:0000313" key="2">
    <source>
        <dbReference type="EMBL" id="KAF0727069.1"/>
    </source>
</evidence>
<dbReference type="PANTHER" id="PTHR46366:SF1">
    <property type="entry name" value="PDZ DOMAIN-CONTAINING PROTEIN C1685.05"/>
    <property type="match status" value="1"/>
</dbReference>
<sequence length="1006" mass="110179">MSTAVGAAVVPLITAASAAAVVWTLSRRNSPQDSIDSRLDALHRAVVAKQSQDASSTSSTKAAEVWLASLDQAMRAIVTIRIMKVRSFDDEKAACTVATGFVVDKERGFILTNRHVVTPGPVVADAIFVNHEEVDLVPIYRDPVHDFGFFRFDPSAVRFLDLHEIPLRPDLARVGTDIRVVGNDNAEKVQILPGVLAKLDRAAPNYGSTGYSDFNTFYYAAASSTSGGSSGSPVLDIDGAAVALNAGGATNAASSYYLPLDRVKRALSFLQDGELHIPRGTWQTIFRHVAFDEARQLGLSADQERTLRSTLPQVSSSRGGGGGVLVVDQVLPEGPAAGFLEPGDVVISIASSVTTTFTALETILDDHIGHAVSIEIQRGRHCRRHFDLVVQDLDSITPREFLEVGNCILHALSYHQARNYNLPVGGVYVTQIGHLLLHANVFYNCLVVKLDGELTPTLDAFVNILQRIPQGTRTDLTYVLPGTRRVWTQTVVTIDWQWYPTQLWRRHDHDGLWHASKLDPPALFRPENPPQSNGQVVTPLKTESQWATKLLSAMVYVRYEAPLEIDGIGFTSFEAIGYIVDAKRGYVLVDKCTVHLFMAHVTVIVAASIQLTAAIRFVHPVHNFALVQFDPAELGDSSAILSAIPMAKASKPPPHVGSTVDFVGLTSLWSVLTAKAVVTKLDRFVLTDLDVPRYKSCPVEVFEVEPMNSSALGGVFVNEEHQVVGFWFEFGTEDSSDGQFSQSVHRGLPIAVVADLVSAIQAGETPPKSIRILPIELTTTSVATARAGLGLSPSWIEKLAAKHPDTRQVLTVFRCAAESQARDTLQSGDLVLAVQGQPVVKDSDVEKLCSSATTVELTVLRHGNQLTLSVDTIHVSALGTTRAVLWCGLLLQAPHWTVYQRGFVPGKVYVSMWMHGSPADKYGMEPRRFILQVNEIPTPDLDAFLDAVRDVKQGDSVRLHMVTMATTRPEMRTLKTEYHYWPTMQVEWHAPTESWKTTYPHSHHHG</sequence>
<dbReference type="Gene3D" id="2.40.10.120">
    <property type="match status" value="1"/>
</dbReference>
<dbReference type="PANTHER" id="PTHR46366">
    <property type="entry name" value="PRO-APOPTOTIC SERINE PROTEASE NMA111"/>
    <property type="match status" value="1"/>
</dbReference>
<organism evidence="2 3">
    <name type="scientific">Aphanomyces euteiches</name>
    <dbReference type="NCBI Taxonomy" id="100861"/>
    <lineage>
        <taxon>Eukaryota</taxon>
        <taxon>Sar</taxon>
        <taxon>Stramenopiles</taxon>
        <taxon>Oomycota</taxon>
        <taxon>Saprolegniomycetes</taxon>
        <taxon>Saprolegniales</taxon>
        <taxon>Verrucalvaceae</taxon>
        <taxon>Aphanomyces</taxon>
    </lineage>
</organism>
<feature type="domain" description="PDZ" evidence="1">
    <location>
        <begin position="787"/>
        <end position="863"/>
    </location>
</feature>
<keyword evidence="3" id="KW-1185">Reference proteome</keyword>
<protein>
    <recommendedName>
        <fullName evidence="1">PDZ domain-containing protein</fullName>
    </recommendedName>
</protein>